<evidence type="ECO:0000256" key="2">
    <source>
        <dbReference type="ARBA" id="ARBA00022729"/>
    </source>
</evidence>
<dbReference type="Proteomes" id="UP001058713">
    <property type="component" value="Chromosome"/>
</dbReference>
<evidence type="ECO:0000313" key="11">
    <source>
        <dbReference type="EMBL" id="UWQ54500.1"/>
    </source>
</evidence>
<keyword evidence="11" id="KW-0645">Protease</keyword>
<evidence type="ECO:0000313" key="12">
    <source>
        <dbReference type="Proteomes" id="UP001058713"/>
    </source>
</evidence>
<keyword evidence="6" id="KW-0961">Cell wall biogenesis/degradation</keyword>
<dbReference type="PANTHER" id="PTHR21581:SF6">
    <property type="entry name" value="TRAFFICKING PROTEIN PARTICLE COMPLEX SUBUNIT 12"/>
    <property type="match status" value="1"/>
</dbReference>
<dbReference type="Gene3D" id="3.40.710.10">
    <property type="entry name" value="DD-peptidase/beta-lactamase superfamily"/>
    <property type="match status" value="1"/>
</dbReference>
<gene>
    <name evidence="11" type="ORF">K3721_02900</name>
</gene>
<dbReference type="Pfam" id="PF00768">
    <property type="entry name" value="Peptidase_S11"/>
    <property type="match status" value="1"/>
</dbReference>
<keyword evidence="5" id="KW-0573">Peptidoglycan synthesis</keyword>
<feature type="active site" evidence="7">
    <location>
        <position position="131"/>
    </location>
</feature>
<evidence type="ECO:0000256" key="8">
    <source>
        <dbReference type="PIRSR" id="PIRSR618044-2"/>
    </source>
</evidence>
<evidence type="ECO:0000256" key="7">
    <source>
        <dbReference type="PIRSR" id="PIRSR618044-1"/>
    </source>
</evidence>
<dbReference type="GO" id="GO:0071555">
    <property type="term" value="P:cell wall organization"/>
    <property type="evidence" value="ECO:0007669"/>
    <property type="project" value="UniProtKB-KW"/>
</dbReference>
<dbReference type="GO" id="GO:0009252">
    <property type="term" value="P:peptidoglycan biosynthetic process"/>
    <property type="evidence" value="ECO:0007669"/>
    <property type="project" value="UniProtKB-KW"/>
</dbReference>
<evidence type="ECO:0000256" key="1">
    <source>
        <dbReference type="ARBA" id="ARBA00007164"/>
    </source>
</evidence>
<protein>
    <submittedName>
        <fullName evidence="11">D-alanyl-D-alanine carboxypeptidase</fullName>
    </submittedName>
</protein>
<evidence type="ECO:0000256" key="9">
    <source>
        <dbReference type="RuleBase" id="RU004016"/>
    </source>
</evidence>
<feature type="domain" description="Peptidase S11 D-alanyl-D-alanine carboxypeptidase A N-terminal" evidence="10">
    <location>
        <begin position="39"/>
        <end position="264"/>
    </location>
</feature>
<comment type="similarity">
    <text evidence="1 9">Belongs to the peptidase S11 family.</text>
</comment>
<organism evidence="11 12">
    <name type="scientific">Leisingera caerulea</name>
    <name type="common">Phaeobacter caeruleus</name>
    <dbReference type="NCBI Taxonomy" id="506591"/>
    <lineage>
        <taxon>Bacteria</taxon>
        <taxon>Pseudomonadati</taxon>
        <taxon>Pseudomonadota</taxon>
        <taxon>Alphaproteobacteria</taxon>
        <taxon>Rhodobacterales</taxon>
        <taxon>Roseobacteraceae</taxon>
        <taxon>Leisingera</taxon>
    </lineage>
</organism>
<dbReference type="SUPFAM" id="SSF56601">
    <property type="entry name" value="beta-lactamase/transpeptidase-like"/>
    <property type="match status" value="1"/>
</dbReference>
<evidence type="ECO:0000256" key="4">
    <source>
        <dbReference type="ARBA" id="ARBA00022960"/>
    </source>
</evidence>
<feature type="active site" description="Acyl-ester intermediate" evidence="7">
    <location>
        <position position="71"/>
    </location>
</feature>
<evidence type="ECO:0000256" key="3">
    <source>
        <dbReference type="ARBA" id="ARBA00022801"/>
    </source>
</evidence>
<sequence length="538" mass="57073">MAVITQAGPAQGRHLSTRLLWAAAGFLLAILVLGLAPQRAQAAPYAAMVIDARTGEVLHSRNADTRLHPASLTKMMTLYIAFEAVRNGEITLDTKVKISRNAAAEPPSKLGLRSGQRIAFRYLIRAAAVKSANDAATAIGETLSGSEAAFTRRMNRTAKALGMTRTTFKNAHGLTASGHLSTASDMTTLGRHLLYDYPEYYNLFSRRSTHAGIREVPNTNRRLLAAYRGADGIKTGYTRAAGFNLVASAKRGNERIIATVFGGKSSTSRNAKVAELLDLGFRRAPSRAALRKPQRPAYQGAGNVVIADAGNGPSHGVAGKTIRVSGQVQTSLRPKTRPGASESPVLVAALEEALQTPPADTAAAEPETAGEQIENLQSVSAEGALTRDAVRESIAVALAEAEAEPEPAALDTTAAATVIAAVQKMPFTGLRPVARPASLALAEASQAPEPVVVTRLSTSGGRYWGINVGLYTSRYQAEKVLLRTAMSELETLDGSLRKVAKTRRGFEANFLGMSQEQAELACRRLNARNVTCNPIGPS</sequence>
<evidence type="ECO:0000256" key="6">
    <source>
        <dbReference type="ARBA" id="ARBA00023316"/>
    </source>
</evidence>
<dbReference type="InterPro" id="IPR018044">
    <property type="entry name" value="Peptidase_S11"/>
</dbReference>
<evidence type="ECO:0000256" key="5">
    <source>
        <dbReference type="ARBA" id="ARBA00022984"/>
    </source>
</evidence>
<dbReference type="GO" id="GO:0006508">
    <property type="term" value="P:proteolysis"/>
    <property type="evidence" value="ECO:0007669"/>
    <property type="project" value="InterPro"/>
</dbReference>
<dbReference type="GO" id="GO:0009002">
    <property type="term" value="F:serine-type D-Ala-D-Ala carboxypeptidase activity"/>
    <property type="evidence" value="ECO:0007669"/>
    <property type="project" value="InterPro"/>
</dbReference>
<keyword evidence="2" id="KW-0732">Signal</keyword>
<dbReference type="KEGG" id="lcae:K3721_02900"/>
<evidence type="ECO:0000259" key="10">
    <source>
        <dbReference type="Pfam" id="PF00768"/>
    </source>
</evidence>
<dbReference type="EMBL" id="CP081070">
    <property type="protein sequence ID" value="UWQ54500.1"/>
    <property type="molecule type" value="Genomic_DNA"/>
</dbReference>
<keyword evidence="4" id="KW-0133">Cell shape</keyword>
<dbReference type="AlphaFoldDB" id="A0A9Q9LX63"/>
<keyword evidence="11" id="KW-0121">Carboxypeptidase</keyword>
<keyword evidence="3" id="KW-0378">Hydrolase</keyword>
<dbReference type="RefSeq" id="WP_259971784.1">
    <property type="nucleotide sequence ID" value="NZ_CP081070.1"/>
</dbReference>
<reference evidence="11" key="1">
    <citation type="submission" date="2021-08" db="EMBL/GenBank/DDBJ databases">
        <authorList>
            <person name="Nwanade C."/>
            <person name="Wang M."/>
            <person name="Masoudi A."/>
            <person name="Yu Z."/>
            <person name="Liu J."/>
        </authorList>
    </citation>
    <scope>NUCLEOTIDE SEQUENCE</scope>
    <source>
        <strain evidence="11">S122</strain>
    </source>
</reference>
<dbReference type="PRINTS" id="PR00725">
    <property type="entry name" value="DADACBPTASE1"/>
</dbReference>
<feature type="active site" description="Proton acceptor" evidence="7">
    <location>
        <position position="74"/>
    </location>
</feature>
<proteinExistence type="inferred from homology"/>
<accession>A0A9Q9LX63</accession>
<dbReference type="GO" id="GO:0008360">
    <property type="term" value="P:regulation of cell shape"/>
    <property type="evidence" value="ECO:0007669"/>
    <property type="project" value="UniProtKB-KW"/>
</dbReference>
<feature type="binding site" evidence="8">
    <location>
        <position position="234"/>
    </location>
    <ligand>
        <name>substrate</name>
    </ligand>
</feature>
<name>A0A9Q9LX63_LEICA</name>
<dbReference type="PANTHER" id="PTHR21581">
    <property type="entry name" value="D-ALANYL-D-ALANINE CARBOXYPEPTIDASE"/>
    <property type="match status" value="1"/>
</dbReference>
<dbReference type="InterPro" id="IPR001967">
    <property type="entry name" value="Peptidase_S11_N"/>
</dbReference>
<dbReference type="InterPro" id="IPR012338">
    <property type="entry name" value="Beta-lactam/transpept-like"/>
</dbReference>